<keyword evidence="3" id="KW-0732">Signal</keyword>
<protein>
    <recommendedName>
        <fullName evidence="4">C2H2-type domain-containing protein</fullName>
    </recommendedName>
</protein>
<name>A0ABD6F0I5_9BILA</name>
<evidence type="ECO:0000256" key="1">
    <source>
        <dbReference type="PROSITE-ProRule" id="PRU00042"/>
    </source>
</evidence>
<feature type="region of interest" description="Disordered" evidence="2">
    <location>
        <begin position="203"/>
        <end position="291"/>
    </location>
</feature>
<keyword evidence="1" id="KW-0862">Zinc</keyword>
<feature type="signal peptide" evidence="3">
    <location>
        <begin position="1"/>
        <end position="20"/>
    </location>
</feature>
<comment type="caution">
    <text evidence="5">The sequence shown here is derived from an EMBL/GenBank/DDBJ whole genome shotgun (WGS) entry which is preliminary data.</text>
</comment>
<evidence type="ECO:0000313" key="6">
    <source>
        <dbReference type="Proteomes" id="UP001608902"/>
    </source>
</evidence>
<dbReference type="Proteomes" id="UP001608902">
    <property type="component" value="Unassembled WGS sequence"/>
</dbReference>
<proteinExistence type="predicted"/>
<evidence type="ECO:0000256" key="3">
    <source>
        <dbReference type="SAM" id="SignalP"/>
    </source>
</evidence>
<keyword evidence="1" id="KW-0863">Zinc-finger</keyword>
<feature type="compositionally biased region" description="Polar residues" evidence="2">
    <location>
        <begin position="69"/>
        <end position="94"/>
    </location>
</feature>
<feature type="compositionally biased region" description="Basic and acidic residues" evidence="2">
    <location>
        <begin position="243"/>
        <end position="263"/>
    </location>
</feature>
<keyword evidence="1" id="KW-0479">Metal-binding</keyword>
<dbReference type="PROSITE" id="PS50157">
    <property type="entry name" value="ZINC_FINGER_C2H2_2"/>
    <property type="match status" value="1"/>
</dbReference>
<organism evidence="5 6">
    <name type="scientific">Gnathostoma spinigerum</name>
    <dbReference type="NCBI Taxonomy" id="75299"/>
    <lineage>
        <taxon>Eukaryota</taxon>
        <taxon>Metazoa</taxon>
        <taxon>Ecdysozoa</taxon>
        <taxon>Nematoda</taxon>
        <taxon>Chromadorea</taxon>
        <taxon>Rhabditida</taxon>
        <taxon>Spirurina</taxon>
        <taxon>Gnathostomatomorpha</taxon>
        <taxon>Gnathostomatoidea</taxon>
        <taxon>Gnathostomatidae</taxon>
        <taxon>Gnathostoma</taxon>
    </lineage>
</organism>
<accession>A0ABD6F0I5</accession>
<feature type="domain" description="C2H2-type" evidence="4">
    <location>
        <begin position="175"/>
        <end position="204"/>
    </location>
</feature>
<dbReference type="PROSITE" id="PS00028">
    <property type="entry name" value="ZINC_FINGER_C2H2_1"/>
    <property type="match status" value="1"/>
</dbReference>
<reference evidence="5 6" key="1">
    <citation type="submission" date="2024-08" db="EMBL/GenBank/DDBJ databases">
        <title>Gnathostoma spinigerum genome.</title>
        <authorList>
            <person name="Gonzalez-Bertolin B."/>
            <person name="Monzon S."/>
            <person name="Zaballos A."/>
            <person name="Jimenez P."/>
            <person name="Dekumyoy P."/>
            <person name="Varona S."/>
            <person name="Cuesta I."/>
            <person name="Sumanam S."/>
            <person name="Adisakwattana P."/>
            <person name="Gasser R.B."/>
            <person name="Hernandez-Gonzalez A."/>
            <person name="Young N.D."/>
            <person name="Perteguer M.J."/>
        </authorList>
    </citation>
    <scope>NUCLEOTIDE SEQUENCE [LARGE SCALE GENOMIC DNA]</scope>
    <source>
        <strain evidence="5">AL3</strain>
        <tissue evidence="5">Liver</tissue>
    </source>
</reference>
<dbReference type="SMART" id="SM00355">
    <property type="entry name" value="ZnF_C2H2"/>
    <property type="match status" value="3"/>
</dbReference>
<dbReference type="InterPro" id="IPR013087">
    <property type="entry name" value="Znf_C2H2_type"/>
</dbReference>
<evidence type="ECO:0000313" key="5">
    <source>
        <dbReference type="EMBL" id="MFH4982185.1"/>
    </source>
</evidence>
<dbReference type="EMBL" id="JBGFUD010008667">
    <property type="protein sequence ID" value="MFH4982185.1"/>
    <property type="molecule type" value="Genomic_DNA"/>
</dbReference>
<evidence type="ECO:0000259" key="4">
    <source>
        <dbReference type="PROSITE" id="PS50157"/>
    </source>
</evidence>
<sequence>MFALILVYVFNICTIYHILAQQSQPLSPSDSSPDRELLKCPQVLCSYRTQRSENLAIHLERHQPLNHSLNDLQNTSKQSVNSSASVDQTSSSISNEEEDEAMRATTEVALKMAKQNEQEKPCCCPVVSCQRRYHDMAAVERHISKVHRWQLKLSPKKPSNGVISPSRLLRLTKRYACQFAKCSQRFSTRQQCRSHVLSHFRASALSNDKDQQRHQSSVDPQTSKLEDTEVMDTYVREEDENELKETNGHIAGRDVQKEHERHSHTSGSSSPISDQMAEGYARPSDSTSGKPYTVQSFLMREQSSDESNGYKGCSVLREMIAHLPVRTLITEPVCITVELVPAPHIDAQVMHV</sequence>
<feature type="region of interest" description="Disordered" evidence="2">
    <location>
        <begin position="69"/>
        <end position="102"/>
    </location>
</feature>
<feature type="compositionally biased region" description="Polar residues" evidence="2">
    <location>
        <begin position="214"/>
        <end position="223"/>
    </location>
</feature>
<dbReference type="AlphaFoldDB" id="A0ABD6F0I5"/>
<evidence type="ECO:0000256" key="2">
    <source>
        <dbReference type="SAM" id="MobiDB-lite"/>
    </source>
</evidence>
<gene>
    <name evidence="5" type="ORF">AB6A40_008894</name>
</gene>
<dbReference type="GO" id="GO:0008270">
    <property type="term" value="F:zinc ion binding"/>
    <property type="evidence" value="ECO:0007669"/>
    <property type="project" value="UniProtKB-KW"/>
</dbReference>
<keyword evidence="6" id="KW-1185">Reference proteome</keyword>
<feature type="chain" id="PRO_5044768958" description="C2H2-type domain-containing protein" evidence="3">
    <location>
        <begin position="21"/>
        <end position="352"/>
    </location>
</feature>